<organism evidence="3 4">
    <name type="scientific">Litorilituus lipolyticus</name>
    <dbReference type="NCBI Taxonomy" id="2491017"/>
    <lineage>
        <taxon>Bacteria</taxon>
        <taxon>Pseudomonadati</taxon>
        <taxon>Pseudomonadota</taxon>
        <taxon>Gammaproteobacteria</taxon>
        <taxon>Alteromonadales</taxon>
        <taxon>Colwelliaceae</taxon>
        <taxon>Litorilituus</taxon>
    </lineage>
</organism>
<name>A0A502L982_9GAMM</name>
<evidence type="ECO:0000259" key="2">
    <source>
        <dbReference type="Pfam" id="PF00535"/>
    </source>
</evidence>
<dbReference type="InterPro" id="IPR029044">
    <property type="entry name" value="Nucleotide-diphossugar_trans"/>
</dbReference>
<dbReference type="EMBL" id="SAWY01000002">
    <property type="protein sequence ID" value="TPH18955.1"/>
    <property type="molecule type" value="Genomic_DNA"/>
</dbReference>
<evidence type="ECO:0000313" key="3">
    <source>
        <dbReference type="EMBL" id="TPH18955.1"/>
    </source>
</evidence>
<dbReference type="RefSeq" id="WP_140601101.1">
    <property type="nucleotide sequence ID" value="NZ_SAWY01000002.1"/>
</dbReference>
<feature type="domain" description="Glycosyltransferase 2-like" evidence="2">
    <location>
        <begin position="8"/>
        <end position="117"/>
    </location>
</feature>
<keyword evidence="1" id="KW-0812">Transmembrane</keyword>
<keyword evidence="4" id="KW-1185">Reference proteome</keyword>
<dbReference type="AlphaFoldDB" id="A0A502L982"/>
<dbReference type="GO" id="GO:0016758">
    <property type="term" value="F:hexosyltransferase activity"/>
    <property type="evidence" value="ECO:0007669"/>
    <property type="project" value="UniProtKB-ARBA"/>
</dbReference>
<dbReference type="PANTHER" id="PTHR22916:SF71">
    <property type="entry name" value="GLYCOSYL TRANSFERASE"/>
    <property type="match status" value="1"/>
</dbReference>
<keyword evidence="1" id="KW-1133">Transmembrane helix</keyword>
<dbReference type="Pfam" id="PF00535">
    <property type="entry name" value="Glycos_transf_2"/>
    <property type="match status" value="1"/>
</dbReference>
<evidence type="ECO:0000313" key="4">
    <source>
        <dbReference type="Proteomes" id="UP000315303"/>
    </source>
</evidence>
<proteinExistence type="predicted"/>
<dbReference type="OrthoDB" id="9802649at2"/>
<keyword evidence="3" id="KW-0808">Transferase</keyword>
<dbReference type="Proteomes" id="UP000315303">
    <property type="component" value="Unassembled WGS sequence"/>
</dbReference>
<sequence>MSKMPKVTVCVVTYNQEEYIEKCLQSIIEQKTEFDFEVIVSDDCSTDNTRDIIKDFASNHSNIKPILRDENIGALENFVDTHARANGQYICHMDGDDYWLQSKLQRQVDFLDKHSNCNLLWTRSLFIKGDKLLADNIDSSDVFNRKYYRSDIIKYIAIGANSSHMYRSKFKLEKRPNFDVVDYYKNVVTVGSGYATFVNDEALTVYRVGVGISSSGSGVVTLMLKSMRSFKEDYSDCKSSIFSPSLLMFYSCVKRKRILLALKFLLLSLSTLSVKGLFNLKKDLSFYKTFVIPN</sequence>
<dbReference type="SUPFAM" id="SSF53448">
    <property type="entry name" value="Nucleotide-diphospho-sugar transferases"/>
    <property type="match status" value="1"/>
</dbReference>
<gene>
    <name evidence="3" type="ORF">EPA86_01270</name>
</gene>
<accession>A0A502L982</accession>
<feature type="transmembrane region" description="Helical" evidence="1">
    <location>
        <begin position="258"/>
        <end position="278"/>
    </location>
</feature>
<comment type="caution">
    <text evidence="3">The sequence shown here is derived from an EMBL/GenBank/DDBJ whole genome shotgun (WGS) entry which is preliminary data.</text>
</comment>
<dbReference type="PANTHER" id="PTHR22916">
    <property type="entry name" value="GLYCOSYLTRANSFERASE"/>
    <property type="match status" value="1"/>
</dbReference>
<protein>
    <submittedName>
        <fullName evidence="3">Glycosyltransferase</fullName>
    </submittedName>
</protein>
<reference evidence="3 4" key="1">
    <citation type="submission" date="2019-01" db="EMBL/GenBank/DDBJ databases">
        <title>Litorilituus lipolytica sp. nov., isolated from intertidal sand of the Yellow Sea in China.</title>
        <authorList>
            <person name="Liu A."/>
        </authorList>
    </citation>
    <scope>NUCLEOTIDE SEQUENCE [LARGE SCALE GENOMIC DNA]</scope>
    <source>
        <strain evidence="3 4">RZ04</strain>
    </source>
</reference>
<dbReference type="Gene3D" id="3.90.550.10">
    <property type="entry name" value="Spore Coat Polysaccharide Biosynthesis Protein SpsA, Chain A"/>
    <property type="match status" value="1"/>
</dbReference>
<keyword evidence="1" id="KW-0472">Membrane</keyword>
<dbReference type="InterPro" id="IPR001173">
    <property type="entry name" value="Glyco_trans_2-like"/>
</dbReference>
<evidence type="ECO:0000256" key="1">
    <source>
        <dbReference type="SAM" id="Phobius"/>
    </source>
</evidence>